<dbReference type="InterPro" id="IPR018060">
    <property type="entry name" value="HTH_AraC"/>
</dbReference>
<keyword evidence="2" id="KW-0238">DNA-binding</keyword>
<organism evidence="5 6">
    <name type="scientific">Candidatus Ornithomonoglobus merdipullorum</name>
    <dbReference type="NCBI Taxonomy" id="2840895"/>
    <lineage>
        <taxon>Bacteria</taxon>
        <taxon>Bacillati</taxon>
        <taxon>Bacillota</taxon>
        <taxon>Clostridia</taxon>
        <taxon>Candidatus Ornithomonoglobus</taxon>
    </lineage>
</organism>
<sequence length="251" mass="29343">MFVTADYHCENDYEIMYVRSGSRQVFVKDRSYVLTDGQLLFINKNELHKTSRITEKYERFVINFGDDYILPSVKRNMDVLFEHKLYAPPKLSTIDKLFFSLLSEWEKLYKGNELAADNIKCYINILLTYFIRNHKHFSYTEKKTGNPAIERLLLYINENFKENITLAAASDMLHLSPHYLSQIFVKYTGFGFSEYLRAVRLEAAKDLLRNSKLPVTDVAHSCGFTDSNYFSAVFKKYTGISPTRYRCLSSL</sequence>
<dbReference type="InterPro" id="IPR003313">
    <property type="entry name" value="AraC-bd"/>
</dbReference>
<dbReference type="PROSITE" id="PS00041">
    <property type="entry name" value="HTH_ARAC_FAMILY_1"/>
    <property type="match status" value="1"/>
</dbReference>
<dbReference type="GO" id="GO:0043565">
    <property type="term" value="F:sequence-specific DNA binding"/>
    <property type="evidence" value="ECO:0007669"/>
    <property type="project" value="InterPro"/>
</dbReference>
<reference evidence="5" key="1">
    <citation type="submission" date="2020-10" db="EMBL/GenBank/DDBJ databases">
        <authorList>
            <person name="Gilroy R."/>
        </authorList>
    </citation>
    <scope>NUCLEOTIDE SEQUENCE</scope>
    <source>
        <strain evidence="5">USAMLcec3-3695</strain>
    </source>
</reference>
<dbReference type="PROSITE" id="PS01124">
    <property type="entry name" value="HTH_ARAC_FAMILY_2"/>
    <property type="match status" value="1"/>
</dbReference>
<name>A0A9D1MBE9_9FIRM</name>
<dbReference type="SUPFAM" id="SSF46689">
    <property type="entry name" value="Homeodomain-like"/>
    <property type="match status" value="2"/>
</dbReference>
<dbReference type="PANTHER" id="PTHR43280">
    <property type="entry name" value="ARAC-FAMILY TRANSCRIPTIONAL REGULATOR"/>
    <property type="match status" value="1"/>
</dbReference>
<dbReference type="InterPro" id="IPR009057">
    <property type="entry name" value="Homeodomain-like_sf"/>
</dbReference>
<dbReference type="Proteomes" id="UP000824109">
    <property type="component" value="Unassembled WGS sequence"/>
</dbReference>
<dbReference type="Pfam" id="PF12833">
    <property type="entry name" value="HTH_18"/>
    <property type="match status" value="1"/>
</dbReference>
<comment type="caution">
    <text evidence="5">The sequence shown here is derived from an EMBL/GenBank/DDBJ whole genome shotgun (WGS) entry which is preliminary data.</text>
</comment>
<accession>A0A9D1MBE9</accession>
<evidence type="ECO:0000256" key="3">
    <source>
        <dbReference type="ARBA" id="ARBA00023163"/>
    </source>
</evidence>
<dbReference type="InterPro" id="IPR014710">
    <property type="entry name" value="RmlC-like_jellyroll"/>
</dbReference>
<reference evidence="5" key="2">
    <citation type="journal article" date="2021" name="PeerJ">
        <title>Extensive microbial diversity within the chicken gut microbiome revealed by metagenomics and culture.</title>
        <authorList>
            <person name="Gilroy R."/>
            <person name="Ravi A."/>
            <person name="Getino M."/>
            <person name="Pursley I."/>
            <person name="Horton D.L."/>
            <person name="Alikhan N.F."/>
            <person name="Baker D."/>
            <person name="Gharbi K."/>
            <person name="Hall N."/>
            <person name="Watson M."/>
            <person name="Adriaenssens E.M."/>
            <person name="Foster-Nyarko E."/>
            <person name="Jarju S."/>
            <person name="Secka A."/>
            <person name="Antonio M."/>
            <person name="Oren A."/>
            <person name="Chaudhuri R.R."/>
            <person name="La Ragione R."/>
            <person name="Hildebrand F."/>
            <person name="Pallen M.J."/>
        </authorList>
    </citation>
    <scope>NUCLEOTIDE SEQUENCE</scope>
    <source>
        <strain evidence="5">USAMLcec3-3695</strain>
    </source>
</reference>
<evidence type="ECO:0000256" key="2">
    <source>
        <dbReference type="ARBA" id="ARBA00023125"/>
    </source>
</evidence>
<dbReference type="Gene3D" id="2.60.120.10">
    <property type="entry name" value="Jelly Rolls"/>
    <property type="match status" value="1"/>
</dbReference>
<feature type="domain" description="HTH araC/xylS-type" evidence="4">
    <location>
        <begin position="150"/>
        <end position="248"/>
    </location>
</feature>
<dbReference type="InterPro" id="IPR020449">
    <property type="entry name" value="Tscrpt_reg_AraC-type_HTH"/>
</dbReference>
<evidence type="ECO:0000256" key="1">
    <source>
        <dbReference type="ARBA" id="ARBA00023015"/>
    </source>
</evidence>
<gene>
    <name evidence="5" type="ORF">IAA61_04215</name>
</gene>
<dbReference type="GO" id="GO:0003700">
    <property type="term" value="F:DNA-binding transcription factor activity"/>
    <property type="evidence" value="ECO:0007669"/>
    <property type="project" value="InterPro"/>
</dbReference>
<dbReference type="InterPro" id="IPR037923">
    <property type="entry name" value="HTH-like"/>
</dbReference>
<proteinExistence type="predicted"/>
<evidence type="ECO:0000313" key="6">
    <source>
        <dbReference type="Proteomes" id="UP000824109"/>
    </source>
</evidence>
<evidence type="ECO:0000259" key="4">
    <source>
        <dbReference type="PROSITE" id="PS01124"/>
    </source>
</evidence>
<dbReference type="PANTHER" id="PTHR43280:SF28">
    <property type="entry name" value="HTH-TYPE TRANSCRIPTIONAL ACTIVATOR RHAS"/>
    <property type="match status" value="1"/>
</dbReference>
<dbReference type="PRINTS" id="PR00032">
    <property type="entry name" value="HTHARAC"/>
</dbReference>
<keyword evidence="1" id="KW-0805">Transcription regulation</keyword>
<dbReference type="InterPro" id="IPR018062">
    <property type="entry name" value="HTH_AraC-typ_CS"/>
</dbReference>
<dbReference type="Pfam" id="PF02311">
    <property type="entry name" value="AraC_binding"/>
    <property type="match status" value="1"/>
</dbReference>
<dbReference type="EMBL" id="DVNB01000046">
    <property type="protein sequence ID" value="HIU57003.1"/>
    <property type="molecule type" value="Genomic_DNA"/>
</dbReference>
<evidence type="ECO:0000313" key="5">
    <source>
        <dbReference type="EMBL" id="HIU57003.1"/>
    </source>
</evidence>
<keyword evidence="3" id="KW-0804">Transcription</keyword>
<dbReference type="SMART" id="SM00342">
    <property type="entry name" value="HTH_ARAC"/>
    <property type="match status" value="1"/>
</dbReference>
<dbReference type="Gene3D" id="1.10.10.60">
    <property type="entry name" value="Homeodomain-like"/>
    <property type="match status" value="2"/>
</dbReference>
<dbReference type="SUPFAM" id="SSF51215">
    <property type="entry name" value="Regulatory protein AraC"/>
    <property type="match status" value="1"/>
</dbReference>
<dbReference type="AlphaFoldDB" id="A0A9D1MBE9"/>
<protein>
    <submittedName>
        <fullName evidence="5">Helix-turn-helix transcriptional regulator</fullName>
    </submittedName>
</protein>